<accession>A0ABR7MBW7</accession>
<dbReference type="EMBL" id="MBUA01000028">
    <property type="protein sequence ID" value="MBC6492452.1"/>
    <property type="molecule type" value="Genomic_DNA"/>
</dbReference>
<dbReference type="Gene3D" id="3.40.50.150">
    <property type="entry name" value="Vaccinia Virus protein VP39"/>
    <property type="match status" value="1"/>
</dbReference>
<proteinExistence type="predicted"/>
<name>A0ABR7MBW7_9BACT</name>
<evidence type="ECO:0000313" key="1">
    <source>
        <dbReference type="EMBL" id="MBC6492452.1"/>
    </source>
</evidence>
<comment type="caution">
    <text evidence="1">The sequence shown here is derived from an EMBL/GenBank/DDBJ whole genome shotgun (WGS) entry which is preliminary data.</text>
</comment>
<evidence type="ECO:0000313" key="2">
    <source>
        <dbReference type="Proteomes" id="UP000765802"/>
    </source>
</evidence>
<sequence>MEHRPFSVITLALRYLAYYVRAGNGKGHGIHSPFVYSFIREVLNDRGHYYAYDQVERLRKALLKDNSLLPVTDLGAGSGKDSGSNRTVSSIVRHAAKPAKLAKLLFRVVNYFQPASIIELGTSLGITAAYMAAANAKATVYTIEGSPAIAEKAAINLQSLQLKNTEVLNGSFDEILPGLLAKLGKVDMAYIDGNHRYESTLRYFNELLPFVRDYSVLVFDDIHWSEEMEAAWKTIREHPSVSCSIDIFFLGFIFFRPEIKVPQHFEIRF</sequence>
<protein>
    <submittedName>
        <fullName evidence="1">SAM-dependent methyltransferase</fullName>
    </submittedName>
</protein>
<keyword evidence="2" id="KW-1185">Reference proteome</keyword>
<dbReference type="GO" id="GO:0008168">
    <property type="term" value="F:methyltransferase activity"/>
    <property type="evidence" value="ECO:0007669"/>
    <property type="project" value="UniProtKB-KW"/>
</dbReference>
<dbReference type="SUPFAM" id="SSF53335">
    <property type="entry name" value="S-adenosyl-L-methionine-dependent methyltransferases"/>
    <property type="match status" value="1"/>
</dbReference>
<keyword evidence="1" id="KW-0808">Transferase</keyword>
<dbReference type="Proteomes" id="UP000765802">
    <property type="component" value="Unassembled WGS sequence"/>
</dbReference>
<dbReference type="Pfam" id="PF13578">
    <property type="entry name" value="Methyltransf_24"/>
    <property type="match status" value="1"/>
</dbReference>
<keyword evidence="1" id="KW-0489">Methyltransferase</keyword>
<dbReference type="GO" id="GO:0032259">
    <property type="term" value="P:methylation"/>
    <property type="evidence" value="ECO:0007669"/>
    <property type="project" value="UniProtKB-KW"/>
</dbReference>
<gene>
    <name evidence="1" type="ORF">BC349_15430</name>
</gene>
<dbReference type="InterPro" id="IPR029063">
    <property type="entry name" value="SAM-dependent_MTases_sf"/>
</dbReference>
<reference evidence="1 2" key="1">
    <citation type="submission" date="2016-07" db="EMBL/GenBank/DDBJ databases">
        <title>Genome analysis of Flavihumibacter stibioxidans YS-17.</title>
        <authorList>
            <person name="Shi K."/>
            <person name="Han Y."/>
            <person name="Wang G."/>
        </authorList>
    </citation>
    <scope>NUCLEOTIDE SEQUENCE [LARGE SCALE GENOMIC DNA]</scope>
    <source>
        <strain evidence="1 2">YS-17</strain>
    </source>
</reference>
<dbReference type="RefSeq" id="WP_187257775.1">
    <property type="nucleotide sequence ID" value="NZ_JBHULF010000020.1"/>
</dbReference>
<organism evidence="1 2">
    <name type="scientific">Flavihumibacter stibioxidans</name>
    <dbReference type="NCBI Taxonomy" id="1834163"/>
    <lineage>
        <taxon>Bacteria</taxon>
        <taxon>Pseudomonadati</taxon>
        <taxon>Bacteroidota</taxon>
        <taxon>Chitinophagia</taxon>
        <taxon>Chitinophagales</taxon>
        <taxon>Chitinophagaceae</taxon>
        <taxon>Flavihumibacter</taxon>
    </lineage>
</organism>